<name>Q7UEN1_RHOBA</name>
<dbReference type="InParanoid" id="Q7UEN1"/>
<sequence length="197" mass="21822">MMVNAPAVARELYSSNLPFAGHQTVRSFWVGLKLDAMFASLPHPKFQSRLTARVCLVWLGCVMLLPLPVPMMHRHDCIEAPQALENHLGQLHSQSQLQCLEPDEAHWHLVLPSHRCNEDGTHDGLPIPPRDYVGSAGESGSSLVSVVEQLTSLSWVLVCADHESTLASTFSVCDPRIQIASASWQRDRCTLSCVMRC</sequence>
<dbReference type="EnsemblBacteria" id="CAD79004">
    <property type="protein sequence ID" value="CAD79004"/>
    <property type="gene ID" value="RB11235"/>
</dbReference>
<dbReference type="AlphaFoldDB" id="Q7UEN1"/>
<keyword evidence="2" id="KW-1185">Reference proteome</keyword>
<proteinExistence type="predicted"/>
<evidence type="ECO:0000313" key="2">
    <source>
        <dbReference type="Proteomes" id="UP000001025"/>
    </source>
</evidence>
<accession>Q7UEN1</accession>
<protein>
    <submittedName>
        <fullName evidence="1">Uncharacterized protein</fullName>
    </submittedName>
</protein>
<evidence type="ECO:0000313" key="1">
    <source>
        <dbReference type="EMBL" id="CAD79004.1"/>
    </source>
</evidence>
<dbReference type="Proteomes" id="UP000001025">
    <property type="component" value="Chromosome"/>
</dbReference>
<dbReference type="STRING" id="243090.RB11235"/>
<dbReference type="PATRIC" id="fig|243090.15.peg.5442"/>
<organism evidence="1 2">
    <name type="scientific">Rhodopirellula baltica (strain DSM 10527 / NCIMB 13988 / SH1)</name>
    <dbReference type="NCBI Taxonomy" id="243090"/>
    <lineage>
        <taxon>Bacteria</taxon>
        <taxon>Pseudomonadati</taxon>
        <taxon>Planctomycetota</taxon>
        <taxon>Planctomycetia</taxon>
        <taxon>Pirellulales</taxon>
        <taxon>Pirellulaceae</taxon>
        <taxon>Rhodopirellula</taxon>
    </lineage>
</organism>
<reference evidence="1 2" key="1">
    <citation type="journal article" date="2003" name="Proc. Natl. Acad. Sci. U.S.A.">
        <title>Complete genome sequence of the marine planctomycete Pirellula sp. strain 1.</title>
        <authorList>
            <person name="Gloeckner F.O."/>
            <person name="Kube M."/>
            <person name="Bauer M."/>
            <person name="Teeling H."/>
            <person name="Lombardot T."/>
            <person name="Ludwig W."/>
            <person name="Gade D."/>
            <person name="Beck A."/>
            <person name="Borzym K."/>
            <person name="Heitmann K."/>
            <person name="Rabus R."/>
            <person name="Schlesner H."/>
            <person name="Amann R."/>
            <person name="Reinhardt R."/>
        </authorList>
    </citation>
    <scope>NUCLEOTIDE SEQUENCE [LARGE SCALE GENOMIC DNA]</scope>
    <source>
        <strain evidence="2">DSM 10527 / NCIMB 13988 / SH1</strain>
    </source>
</reference>
<dbReference type="HOGENOM" id="CLU_1383192_0_0_0"/>
<gene>
    <name evidence="1" type="ordered locus">RB11235</name>
</gene>
<dbReference type="KEGG" id="rba:RB11235"/>
<dbReference type="EMBL" id="BX294153">
    <property type="protein sequence ID" value="CAD79004.1"/>
    <property type="molecule type" value="Genomic_DNA"/>
</dbReference>
<dbReference type="OrthoDB" id="287660at2"/>